<sequence>MSQNYAFIDAQNLNSGLYKLGWKIDWKRFREYLREEKWVEIAYVFLGFMLGNQDLYLMLQRSGFVVVFKEILTTESGEVKGNIDAEMILQAMIDYDRYDQALIVSGDGDFTCLLRYLGQNNKLLGVLAPYEKGLSSLIQKFAGDKVEYLRSLRKKIEYRPTREGRSRTKPMPPMKTDTGILETRKIPLKQNRTPIPKSVGRSKTPIGITQEKTEQNTRPKMQNPPEQIKSLPRKGTLYTGGTKDI</sequence>
<protein>
    <submittedName>
        <fullName evidence="3">RtsE</fullName>
    </submittedName>
</protein>
<dbReference type="PANTHER" id="PTHR35458">
    <property type="entry name" value="SLR0755 PROTEIN"/>
    <property type="match status" value="1"/>
</dbReference>
<dbReference type="GO" id="GO:0004540">
    <property type="term" value="F:RNA nuclease activity"/>
    <property type="evidence" value="ECO:0007669"/>
    <property type="project" value="InterPro"/>
</dbReference>
<feature type="domain" description="NYN" evidence="2">
    <location>
        <begin position="7"/>
        <end position="136"/>
    </location>
</feature>
<dbReference type="PANTHER" id="PTHR35458:SF8">
    <property type="entry name" value="SLR0650 PROTEIN"/>
    <property type="match status" value="1"/>
</dbReference>
<evidence type="ECO:0000256" key="1">
    <source>
        <dbReference type="SAM" id="MobiDB-lite"/>
    </source>
</evidence>
<evidence type="ECO:0000313" key="3">
    <source>
        <dbReference type="EMBL" id="EKD30096.1"/>
    </source>
</evidence>
<comment type="caution">
    <text evidence="3">The sequence shown here is derived from an EMBL/GenBank/DDBJ whole genome shotgun (WGS) entry which is preliminary data.</text>
</comment>
<reference evidence="3" key="1">
    <citation type="journal article" date="2012" name="Science">
        <title>Fermentation, hydrogen, and sulfur metabolism in multiple uncultivated bacterial phyla.</title>
        <authorList>
            <person name="Wrighton K.C."/>
            <person name="Thomas B.C."/>
            <person name="Sharon I."/>
            <person name="Miller C.S."/>
            <person name="Castelle C.J."/>
            <person name="VerBerkmoes N.C."/>
            <person name="Wilkins M.J."/>
            <person name="Hettich R.L."/>
            <person name="Lipton M.S."/>
            <person name="Williams K.H."/>
            <person name="Long P.E."/>
            <person name="Banfield J.F."/>
        </authorList>
    </citation>
    <scope>NUCLEOTIDE SEQUENCE [LARGE SCALE GENOMIC DNA]</scope>
</reference>
<dbReference type="Gene3D" id="3.40.50.1010">
    <property type="entry name" value="5'-nuclease"/>
    <property type="match status" value="1"/>
</dbReference>
<dbReference type="AlphaFoldDB" id="K1XYQ6"/>
<proteinExistence type="predicted"/>
<dbReference type="CDD" id="cd10911">
    <property type="entry name" value="PIN_LabA"/>
    <property type="match status" value="1"/>
</dbReference>
<name>K1XYQ6_9BACT</name>
<organism evidence="3">
    <name type="scientific">uncultured bacterium</name>
    <name type="common">gcode 4</name>
    <dbReference type="NCBI Taxonomy" id="1234023"/>
    <lineage>
        <taxon>Bacteria</taxon>
        <taxon>environmental samples</taxon>
    </lineage>
</organism>
<dbReference type="InterPro" id="IPR047140">
    <property type="entry name" value="LabA"/>
</dbReference>
<accession>K1XYQ6</accession>
<evidence type="ECO:0000259" key="2">
    <source>
        <dbReference type="Pfam" id="PF01936"/>
    </source>
</evidence>
<gene>
    <name evidence="3" type="ORF">ACD_78C00156G0002</name>
</gene>
<feature type="region of interest" description="Disordered" evidence="1">
    <location>
        <begin position="192"/>
        <end position="245"/>
    </location>
</feature>
<dbReference type="Pfam" id="PF01936">
    <property type="entry name" value="NYN"/>
    <property type="match status" value="1"/>
</dbReference>
<dbReference type="EMBL" id="AMFJ01034156">
    <property type="protein sequence ID" value="EKD30096.1"/>
    <property type="molecule type" value="Genomic_DNA"/>
</dbReference>
<dbReference type="InterPro" id="IPR021139">
    <property type="entry name" value="NYN"/>
</dbReference>